<dbReference type="STRING" id="858215.Thexy_1381"/>
<reference evidence="1" key="1">
    <citation type="submission" date="2011-05" db="EMBL/GenBank/DDBJ databases">
        <title>Complete sequence of Thermoanaerobacterium xylanolyticum LX-11.</title>
        <authorList>
            <consortium name="US DOE Joint Genome Institute"/>
            <person name="Lucas S."/>
            <person name="Han J."/>
            <person name="Lapidus A."/>
            <person name="Cheng J.-F."/>
            <person name="Goodwin L."/>
            <person name="Pitluck S."/>
            <person name="Peters L."/>
            <person name="Mikhailova N."/>
            <person name="Lu M."/>
            <person name="Han C."/>
            <person name="Tapia R."/>
            <person name="Land M."/>
            <person name="Hauser L."/>
            <person name="Kyrpides N."/>
            <person name="Ivanova N."/>
            <person name="Pagani I."/>
            <person name="Hemme C."/>
            <person name="Woyke T."/>
        </authorList>
    </citation>
    <scope>NUCLEOTIDE SEQUENCE</scope>
    <source>
        <strain evidence="1">LX-11</strain>
    </source>
</reference>
<organism evidence="1 2">
    <name type="scientific">Thermoanaerobacterium xylanolyticum (strain ATCC 49914 / DSM 7097 / LX-11)</name>
    <dbReference type="NCBI Taxonomy" id="858215"/>
    <lineage>
        <taxon>Bacteria</taxon>
        <taxon>Bacillati</taxon>
        <taxon>Bacillota</taxon>
        <taxon>Clostridia</taxon>
        <taxon>Thermoanaerobacterales</taxon>
        <taxon>Thermoanaerobacteraceae</taxon>
        <taxon>Thermoanaerobacterium</taxon>
    </lineage>
</organism>
<keyword evidence="2" id="KW-1185">Reference proteome</keyword>
<dbReference type="AlphaFoldDB" id="F6BG69"/>
<dbReference type="Proteomes" id="UP000007239">
    <property type="component" value="Chromosome"/>
</dbReference>
<evidence type="ECO:0000313" key="2">
    <source>
        <dbReference type="Proteomes" id="UP000007239"/>
    </source>
</evidence>
<gene>
    <name evidence="1" type="ordered locus">Thexy_1381</name>
</gene>
<dbReference type="EMBL" id="CP002739">
    <property type="protein sequence ID" value="AEF17414.1"/>
    <property type="molecule type" value="Genomic_DNA"/>
</dbReference>
<dbReference type="KEGG" id="txy:Thexy_1381"/>
<sequence>MSKKKEPKIYYIRIPDFIKKFLSSFTKSKK</sequence>
<dbReference type="HOGENOM" id="CLU_221421_0_0_9"/>
<proteinExistence type="predicted"/>
<name>F6BG69_THEXL</name>
<protein>
    <submittedName>
        <fullName evidence="1">Uncharacterized protein</fullName>
    </submittedName>
</protein>
<evidence type="ECO:0000313" key="1">
    <source>
        <dbReference type="EMBL" id="AEF17414.1"/>
    </source>
</evidence>
<accession>F6BG69</accession>